<organism evidence="2 3">
    <name type="scientific">Desulfosarcina alkanivorans</name>
    <dbReference type="NCBI Taxonomy" id="571177"/>
    <lineage>
        <taxon>Bacteria</taxon>
        <taxon>Pseudomonadati</taxon>
        <taxon>Thermodesulfobacteriota</taxon>
        <taxon>Desulfobacteria</taxon>
        <taxon>Desulfobacterales</taxon>
        <taxon>Desulfosarcinaceae</taxon>
        <taxon>Desulfosarcina</taxon>
    </lineage>
</organism>
<evidence type="ECO:0000313" key="3">
    <source>
        <dbReference type="Proteomes" id="UP000427906"/>
    </source>
</evidence>
<sequence>MNYVHNQGLAPSQPGYKAPKKKVKTYPYRPEADLNNDGAVNDYDNTQWLLFRFYWTIATPPGTPFPPGYGPEGPGSSDLIWQEIYGRSRCDS</sequence>
<gene>
    <name evidence="2" type="ORF">DSCA_61140</name>
</gene>
<dbReference type="EMBL" id="AP021874">
    <property type="protein sequence ID" value="BBO72184.1"/>
    <property type="molecule type" value="Genomic_DNA"/>
</dbReference>
<evidence type="ECO:0000256" key="1">
    <source>
        <dbReference type="SAM" id="MobiDB-lite"/>
    </source>
</evidence>
<feature type="region of interest" description="Disordered" evidence="1">
    <location>
        <begin position="1"/>
        <end position="22"/>
    </location>
</feature>
<proteinExistence type="predicted"/>
<reference evidence="2 3" key="1">
    <citation type="submission" date="2019-11" db="EMBL/GenBank/DDBJ databases">
        <title>Comparative genomics of hydrocarbon-degrading Desulfosarcina strains.</title>
        <authorList>
            <person name="Watanabe M."/>
            <person name="Kojima H."/>
            <person name="Fukui M."/>
        </authorList>
    </citation>
    <scope>NUCLEOTIDE SEQUENCE [LARGE SCALE GENOMIC DNA]</scope>
    <source>
        <strain evidence="2 3">PL12</strain>
    </source>
</reference>
<dbReference type="AlphaFoldDB" id="A0A5K7Z121"/>
<dbReference type="Proteomes" id="UP000427906">
    <property type="component" value="Chromosome"/>
</dbReference>
<evidence type="ECO:0000313" key="2">
    <source>
        <dbReference type="EMBL" id="BBO72184.1"/>
    </source>
</evidence>
<name>A0A5K7Z121_9BACT</name>
<protein>
    <submittedName>
        <fullName evidence="2">Uncharacterized protein</fullName>
    </submittedName>
</protein>
<accession>A0A5K7Z121</accession>
<dbReference type="KEGG" id="dalk:DSCA_61140"/>
<keyword evidence="3" id="KW-1185">Reference proteome</keyword>